<dbReference type="OrthoDB" id="4676at2759"/>
<keyword evidence="3" id="KW-1185">Reference proteome</keyword>
<evidence type="ECO:0000313" key="2">
    <source>
        <dbReference type="EMBL" id="PMD60701.1"/>
    </source>
</evidence>
<organism evidence="2 3">
    <name type="scientific">Hyaloscypha bicolor E</name>
    <dbReference type="NCBI Taxonomy" id="1095630"/>
    <lineage>
        <taxon>Eukaryota</taxon>
        <taxon>Fungi</taxon>
        <taxon>Dikarya</taxon>
        <taxon>Ascomycota</taxon>
        <taxon>Pezizomycotina</taxon>
        <taxon>Leotiomycetes</taxon>
        <taxon>Helotiales</taxon>
        <taxon>Hyaloscyphaceae</taxon>
        <taxon>Hyaloscypha</taxon>
        <taxon>Hyaloscypha bicolor</taxon>
    </lineage>
</organism>
<evidence type="ECO:0000313" key="3">
    <source>
        <dbReference type="Proteomes" id="UP000235371"/>
    </source>
</evidence>
<dbReference type="EMBL" id="KZ613788">
    <property type="protein sequence ID" value="PMD60701.1"/>
    <property type="molecule type" value="Genomic_DNA"/>
</dbReference>
<dbReference type="Proteomes" id="UP000235371">
    <property type="component" value="Unassembled WGS sequence"/>
</dbReference>
<feature type="region of interest" description="Disordered" evidence="1">
    <location>
        <begin position="1"/>
        <end position="28"/>
    </location>
</feature>
<reference evidence="2 3" key="1">
    <citation type="submission" date="2016-04" db="EMBL/GenBank/DDBJ databases">
        <title>A degradative enzymes factory behind the ericoid mycorrhizal symbiosis.</title>
        <authorList>
            <consortium name="DOE Joint Genome Institute"/>
            <person name="Martino E."/>
            <person name="Morin E."/>
            <person name="Grelet G."/>
            <person name="Kuo A."/>
            <person name="Kohler A."/>
            <person name="Daghino S."/>
            <person name="Barry K."/>
            <person name="Choi C."/>
            <person name="Cichocki N."/>
            <person name="Clum A."/>
            <person name="Copeland A."/>
            <person name="Hainaut M."/>
            <person name="Haridas S."/>
            <person name="Labutti K."/>
            <person name="Lindquist E."/>
            <person name="Lipzen A."/>
            <person name="Khouja H.-R."/>
            <person name="Murat C."/>
            <person name="Ohm R."/>
            <person name="Olson A."/>
            <person name="Spatafora J."/>
            <person name="Veneault-Fourrey C."/>
            <person name="Henrissat B."/>
            <person name="Grigoriev I."/>
            <person name="Martin F."/>
            <person name="Perotto S."/>
        </authorList>
    </citation>
    <scope>NUCLEOTIDE SEQUENCE [LARGE SCALE GENOMIC DNA]</scope>
    <source>
        <strain evidence="2 3">E</strain>
    </source>
</reference>
<gene>
    <name evidence="2" type="ORF">K444DRAFT_721078</name>
</gene>
<dbReference type="RefSeq" id="XP_024737605.1">
    <property type="nucleotide sequence ID" value="XM_024888510.1"/>
</dbReference>
<proteinExistence type="predicted"/>
<dbReference type="AlphaFoldDB" id="A0A2J6TCF1"/>
<feature type="compositionally biased region" description="Polar residues" evidence="1">
    <location>
        <begin position="12"/>
        <end position="28"/>
    </location>
</feature>
<dbReference type="GeneID" id="36596586"/>
<accession>A0A2J6TCF1</accession>
<sequence length="270" mass="30227">SNPFSRPGHCTFSRTQNPIPPSTASNSAENDYFSLSLSPFENVLCVLVLSKSLSHTLGQRAIKTALNTPCKLSNTKAMLKASKEVAPEQGGESREGKSMIWQAMEESRTQRQQRTVTEFRDLGKTVEAEKWDEDGDRSLKGLLRIAREKGKDNVKGVGDTGANAFMRRVQGVSGWDGVGWFVDGKTRGALEEVELPGDAEGMREWVKTGQDEGEINAKDNLKKRIMPNPDDSSNQHRFFRPQSLVYPQGRQRKERTEGTNRETKRDSHED</sequence>
<protein>
    <submittedName>
        <fullName evidence="2">Uncharacterized protein</fullName>
    </submittedName>
</protein>
<dbReference type="InParanoid" id="A0A2J6TCF1"/>
<evidence type="ECO:0000256" key="1">
    <source>
        <dbReference type="SAM" id="MobiDB-lite"/>
    </source>
</evidence>
<feature type="compositionally biased region" description="Basic and acidic residues" evidence="1">
    <location>
        <begin position="254"/>
        <end position="270"/>
    </location>
</feature>
<feature type="region of interest" description="Disordered" evidence="1">
    <location>
        <begin position="214"/>
        <end position="270"/>
    </location>
</feature>
<name>A0A2J6TCF1_9HELO</name>
<feature type="non-terminal residue" evidence="2">
    <location>
        <position position="1"/>
    </location>
</feature>